<evidence type="ECO:0000313" key="10">
    <source>
        <dbReference type="Proteomes" id="UP000738349"/>
    </source>
</evidence>
<keyword evidence="4" id="KW-0238">DNA-binding</keyword>
<evidence type="ECO:0000256" key="1">
    <source>
        <dbReference type="ARBA" id="ARBA00022723"/>
    </source>
</evidence>
<dbReference type="InterPro" id="IPR007219">
    <property type="entry name" value="XnlR_reg_dom"/>
</dbReference>
<keyword evidence="10" id="KW-1185">Reference proteome</keyword>
<sequence>MHDSETPERRRKRPAISCALCRKRKIRCNREIPCSNCVRSKNEQCIYETPPPQLSSQPSRDASRASKLGSLQQPRRIAPVDTASSASSASSHVVVSSGPSSTSASSPADACLSQDVEHMRNRIRQLEEQLSKATIQPPQAPAPTEDSDSSFETASYRLAGTFHIHRSTLFGEAQVFRRSIVHKTRMFGQSHWINGATMFLDMFPAVEPYIQDASRAVIGLHKCKSLAKFIKSRRVSPWPSPPTRDLPSRDVADKLVDCYLRTMETFYRVLHIPTFMRDYEALWTSDAEPDKTFLVLLKLVFAIGAPVYDEHFSLRTSAIQWVYEAHTWISAPEFKSLLSMQSMQINILLMLAREATSVGRDLVWVSTGALLRMAMYMGLHKDPTCLPNRTTFTVEMRRRLWNTILEIIVQSSMSSGGPPLFSLGDFSTEPPSNLDDDQLLAEDPIPKPDNTFTQSSIARALRKTFPVRLSVAKFLNDMSTKGTYTKTLQLDAELRASYKTLCQTLKECQSSSERSPSPFSLRVVDFIMRRYLSSIHIPFFEASLREATYAFSRKVVIDASLRIWCAVYPASASNDTPSQVEDDFARLTACGSTFFRVIAIQACLLISADIRAQLKEEASLGPVRLRPALLPVLEETKLWCLRCLEAGETNMKGYLIACMIYGDVQALMQGLSGSEAPKLLVEAAEEAVDSALAILEEKAALDQPQEATFAMPEMPLDAPPELIEGWDFMVCAEVRMAKALMANS</sequence>
<dbReference type="GO" id="GO:0008270">
    <property type="term" value="F:zinc ion binding"/>
    <property type="evidence" value="ECO:0007669"/>
    <property type="project" value="InterPro"/>
</dbReference>
<organism evidence="9 10">
    <name type="scientific">Dactylonectria macrodidyma</name>
    <dbReference type="NCBI Taxonomy" id="307937"/>
    <lineage>
        <taxon>Eukaryota</taxon>
        <taxon>Fungi</taxon>
        <taxon>Dikarya</taxon>
        <taxon>Ascomycota</taxon>
        <taxon>Pezizomycotina</taxon>
        <taxon>Sordariomycetes</taxon>
        <taxon>Hypocreomycetidae</taxon>
        <taxon>Hypocreales</taxon>
        <taxon>Nectriaceae</taxon>
        <taxon>Dactylonectria</taxon>
    </lineage>
</organism>
<dbReference type="EMBL" id="JAGMUV010000023">
    <property type="protein sequence ID" value="KAH7123039.1"/>
    <property type="molecule type" value="Genomic_DNA"/>
</dbReference>
<dbReference type="AlphaFoldDB" id="A0A9P9DP34"/>
<protein>
    <submittedName>
        <fullName evidence="9">Zn(II)2Cys6 transcription factor</fullName>
    </submittedName>
</protein>
<feature type="compositionally biased region" description="Low complexity" evidence="7">
    <location>
        <begin position="79"/>
        <end position="110"/>
    </location>
</feature>
<dbReference type="PROSITE" id="PS00463">
    <property type="entry name" value="ZN2_CY6_FUNGAL_1"/>
    <property type="match status" value="1"/>
</dbReference>
<dbReference type="SMART" id="SM00906">
    <property type="entry name" value="Fungal_trans"/>
    <property type="match status" value="1"/>
</dbReference>
<evidence type="ECO:0000256" key="4">
    <source>
        <dbReference type="ARBA" id="ARBA00023125"/>
    </source>
</evidence>
<dbReference type="PROSITE" id="PS50048">
    <property type="entry name" value="ZN2_CY6_FUNGAL_2"/>
    <property type="match status" value="1"/>
</dbReference>
<evidence type="ECO:0000313" key="9">
    <source>
        <dbReference type="EMBL" id="KAH7123039.1"/>
    </source>
</evidence>
<feature type="domain" description="Zn(2)-C6 fungal-type" evidence="8">
    <location>
        <begin position="17"/>
        <end position="47"/>
    </location>
</feature>
<dbReference type="Proteomes" id="UP000738349">
    <property type="component" value="Unassembled WGS sequence"/>
</dbReference>
<dbReference type="InterPro" id="IPR051430">
    <property type="entry name" value="Fungal_TF_Env_Response"/>
</dbReference>
<accession>A0A9P9DP34</accession>
<evidence type="ECO:0000256" key="6">
    <source>
        <dbReference type="ARBA" id="ARBA00023242"/>
    </source>
</evidence>
<evidence type="ECO:0000256" key="7">
    <source>
        <dbReference type="SAM" id="MobiDB-lite"/>
    </source>
</evidence>
<dbReference type="PANTHER" id="PTHR31944:SF131">
    <property type="entry name" value="HEME-RESPONSIVE ZINC FINGER TRANSCRIPTION FACTOR HAP1"/>
    <property type="match status" value="1"/>
</dbReference>
<dbReference type="GO" id="GO:0006351">
    <property type="term" value="P:DNA-templated transcription"/>
    <property type="evidence" value="ECO:0007669"/>
    <property type="project" value="InterPro"/>
</dbReference>
<dbReference type="GO" id="GO:0001228">
    <property type="term" value="F:DNA-binding transcription activator activity, RNA polymerase II-specific"/>
    <property type="evidence" value="ECO:0007669"/>
    <property type="project" value="TreeGrafter"/>
</dbReference>
<name>A0A9P9DP34_9HYPO</name>
<dbReference type="Gene3D" id="4.10.240.10">
    <property type="entry name" value="Zn(2)-C6 fungal-type DNA-binding domain"/>
    <property type="match status" value="1"/>
</dbReference>
<proteinExistence type="predicted"/>
<keyword evidence="6" id="KW-0539">Nucleus</keyword>
<dbReference type="Pfam" id="PF00172">
    <property type="entry name" value="Zn_clus"/>
    <property type="match status" value="1"/>
</dbReference>
<keyword evidence="1" id="KW-0479">Metal-binding</keyword>
<dbReference type="SMART" id="SM00066">
    <property type="entry name" value="GAL4"/>
    <property type="match status" value="1"/>
</dbReference>
<keyword evidence="3" id="KW-0805">Transcription regulation</keyword>
<dbReference type="Pfam" id="PF04082">
    <property type="entry name" value="Fungal_trans"/>
    <property type="match status" value="1"/>
</dbReference>
<keyword evidence="5" id="KW-0804">Transcription</keyword>
<dbReference type="CDD" id="cd00067">
    <property type="entry name" value="GAL4"/>
    <property type="match status" value="1"/>
</dbReference>
<dbReference type="OrthoDB" id="4337792at2759"/>
<comment type="caution">
    <text evidence="9">The sequence shown here is derived from an EMBL/GenBank/DDBJ whole genome shotgun (WGS) entry which is preliminary data.</text>
</comment>
<dbReference type="CDD" id="cd12148">
    <property type="entry name" value="fungal_TF_MHR"/>
    <property type="match status" value="1"/>
</dbReference>
<feature type="region of interest" description="Disordered" evidence="7">
    <location>
        <begin position="49"/>
        <end position="110"/>
    </location>
</feature>
<evidence type="ECO:0000259" key="8">
    <source>
        <dbReference type="PROSITE" id="PS50048"/>
    </source>
</evidence>
<dbReference type="SUPFAM" id="SSF57701">
    <property type="entry name" value="Zn2/Cys6 DNA-binding domain"/>
    <property type="match status" value="1"/>
</dbReference>
<dbReference type="InterPro" id="IPR036864">
    <property type="entry name" value="Zn2-C6_fun-type_DNA-bd_sf"/>
</dbReference>
<reference evidence="9" key="1">
    <citation type="journal article" date="2021" name="Nat. Commun.">
        <title>Genetic determinants of endophytism in the Arabidopsis root mycobiome.</title>
        <authorList>
            <person name="Mesny F."/>
            <person name="Miyauchi S."/>
            <person name="Thiergart T."/>
            <person name="Pickel B."/>
            <person name="Atanasova L."/>
            <person name="Karlsson M."/>
            <person name="Huettel B."/>
            <person name="Barry K.W."/>
            <person name="Haridas S."/>
            <person name="Chen C."/>
            <person name="Bauer D."/>
            <person name="Andreopoulos W."/>
            <person name="Pangilinan J."/>
            <person name="LaButti K."/>
            <person name="Riley R."/>
            <person name="Lipzen A."/>
            <person name="Clum A."/>
            <person name="Drula E."/>
            <person name="Henrissat B."/>
            <person name="Kohler A."/>
            <person name="Grigoriev I.V."/>
            <person name="Martin F.M."/>
            <person name="Hacquard S."/>
        </authorList>
    </citation>
    <scope>NUCLEOTIDE SEQUENCE</scope>
    <source>
        <strain evidence="9">MPI-CAGE-AT-0147</strain>
    </source>
</reference>
<dbReference type="PANTHER" id="PTHR31944">
    <property type="entry name" value="HEME-RESPONSIVE ZINC FINGER TRANSCRIPTION FACTOR HAP1"/>
    <property type="match status" value="1"/>
</dbReference>
<dbReference type="GO" id="GO:0000978">
    <property type="term" value="F:RNA polymerase II cis-regulatory region sequence-specific DNA binding"/>
    <property type="evidence" value="ECO:0007669"/>
    <property type="project" value="TreeGrafter"/>
</dbReference>
<evidence type="ECO:0000256" key="3">
    <source>
        <dbReference type="ARBA" id="ARBA00023015"/>
    </source>
</evidence>
<dbReference type="GO" id="GO:0005634">
    <property type="term" value="C:nucleus"/>
    <property type="evidence" value="ECO:0007669"/>
    <property type="project" value="TreeGrafter"/>
</dbReference>
<evidence type="ECO:0000256" key="5">
    <source>
        <dbReference type="ARBA" id="ARBA00023163"/>
    </source>
</evidence>
<keyword evidence="2" id="KW-0862">Zinc</keyword>
<dbReference type="InterPro" id="IPR001138">
    <property type="entry name" value="Zn2Cys6_DnaBD"/>
</dbReference>
<gene>
    <name evidence="9" type="ORF">EDB81DRAFT_225966</name>
</gene>
<evidence type="ECO:0000256" key="2">
    <source>
        <dbReference type="ARBA" id="ARBA00022833"/>
    </source>
</evidence>